<feature type="transmembrane region" description="Helical" evidence="1">
    <location>
        <begin position="61"/>
        <end position="80"/>
    </location>
</feature>
<dbReference type="InterPro" id="IPR016032">
    <property type="entry name" value="Sig_transdc_resp-reg_C-effctor"/>
</dbReference>
<evidence type="ECO:0000313" key="3">
    <source>
        <dbReference type="Proteomes" id="UP001060260"/>
    </source>
</evidence>
<feature type="transmembrane region" description="Helical" evidence="1">
    <location>
        <begin position="251"/>
        <end position="271"/>
    </location>
</feature>
<dbReference type="SUPFAM" id="SSF46894">
    <property type="entry name" value="C-terminal effector domain of the bipartite response regulators"/>
    <property type="match status" value="1"/>
</dbReference>
<dbReference type="InterPro" id="IPR036388">
    <property type="entry name" value="WH-like_DNA-bd_sf"/>
</dbReference>
<dbReference type="Gene3D" id="1.10.10.10">
    <property type="entry name" value="Winged helix-like DNA-binding domain superfamily/Winged helix DNA-binding domain"/>
    <property type="match status" value="1"/>
</dbReference>
<organism evidence="2 3">
    <name type="scientific">Bacteroides caccae</name>
    <dbReference type="NCBI Taxonomy" id="47678"/>
    <lineage>
        <taxon>Bacteria</taxon>
        <taxon>Pseudomonadati</taxon>
        <taxon>Bacteroidota</taxon>
        <taxon>Bacteroidia</taxon>
        <taxon>Bacteroidales</taxon>
        <taxon>Bacteroidaceae</taxon>
        <taxon>Bacteroides</taxon>
    </lineage>
</organism>
<keyword evidence="1" id="KW-1133">Transmembrane helix</keyword>
<dbReference type="GO" id="GO:0006355">
    <property type="term" value="P:regulation of DNA-templated transcription"/>
    <property type="evidence" value="ECO:0007669"/>
    <property type="project" value="InterPro"/>
</dbReference>
<dbReference type="AlphaFoldDB" id="A0AA95BTS3"/>
<name>A0AA95BTS3_9BACE</name>
<proteinExistence type="predicted"/>
<dbReference type="EMBL" id="CP103166">
    <property type="protein sequence ID" value="UVQ95459.1"/>
    <property type="molecule type" value="Genomic_DNA"/>
</dbReference>
<gene>
    <name evidence="2" type="ORF">NXW23_13845</name>
</gene>
<keyword evidence="1" id="KW-0472">Membrane</keyword>
<keyword evidence="1" id="KW-0812">Transmembrane</keyword>
<evidence type="ECO:0000313" key="2">
    <source>
        <dbReference type="EMBL" id="UVQ95459.1"/>
    </source>
</evidence>
<evidence type="ECO:0008006" key="4">
    <source>
        <dbReference type="Google" id="ProtNLM"/>
    </source>
</evidence>
<reference evidence="2" key="1">
    <citation type="submission" date="2022-08" db="EMBL/GenBank/DDBJ databases">
        <title>Genome Sequencing of Bacteroides fragilis Group Isolates with Nanopore Technology.</title>
        <authorList>
            <person name="Tisza M.J."/>
            <person name="Smith D."/>
            <person name="Dekker J.P."/>
        </authorList>
    </citation>
    <scope>NUCLEOTIDE SEQUENCE</scope>
    <source>
        <strain evidence="2">BFG-474</strain>
    </source>
</reference>
<sequence>MLGCTWKKRYEWLKIVFNIVRWFLQIITFALFKQINKSRDEINEKAKRYDCVYWKTKDVSFINSFFLGDSLFFILGQLYYSVRKKAYCEKLERTFKEVLLRQLQEDSFEGYLSTSERKRQLEEYPDTVYLTDESGEHGYYLDREKSRRNIAHDPRLRILHSAYLVEHPLVVDSLYGKWQQHLEQQKMFTAFALQFFLSDKDGNTTSCVFPNDLLLEDYIACFDITIGYRCEVELKGFCSFSFFDLVGTRGIIYAFIYWLLIITSIIVLFFLSKKHKNILIPTSAHVYQLDQNIIFDADLKKLIVGKEEILMKPQISVLLRHFLEAPEFILKDEEIQEIFWSNKSNNESRLHNAISRLRGVFENIPSIEVQRYEKVGYQLYIRRI</sequence>
<accession>A0AA95BTS3</accession>
<dbReference type="Proteomes" id="UP001060260">
    <property type="component" value="Chromosome"/>
</dbReference>
<dbReference type="GO" id="GO:0003677">
    <property type="term" value="F:DNA binding"/>
    <property type="evidence" value="ECO:0007669"/>
    <property type="project" value="InterPro"/>
</dbReference>
<protein>
    <recommendedName>
        <fullName evidence="4">OmpR/PhoB-type domain-containing protein</fullName>
    </recommendedName>
</protein>
<evidence type="ECO:0000256" key="1">
    <source>
        <dbReference type="SAM" id="Phobius"/>
    </source>
</evidence>